<comment type="caution">
    <text evidence="1">The sequence shown here is derived from an EMBL/GenBank/DDBJ whole genome shotgun (WGS) entry which is preliminary data.</text>
</comment>
<evidence type="ECO:0000313" key="2">
    <source>
        <dbReference type="Proteomes" id="UP000790709"/>
    </source>
</evidence>
<reference evidence="1" key="1">
    <citation type="journal article" date="2021" name="New Phytol.">
        <title>Evolutionary innovations through gain and loss of genes in the ectomycorrhizal Boletales.</title>
        <authorList>
            <person name="Wu G."/>
            <person name="Miyauchi S."/>
            <person name="Morin E."/>
            <person name="Kuo A."/>
            <person name="Drula E."/>
            <person name="Varga T."/>
            <person name="Kohler A."/>
            <person name="Feng B."/>
            <person name="Cao Y."/>
            <person name="Lipzen A."/>
            <person name="Daum C."/>
            <person name="Hundley H."/>
            <person name="Pangilinan J."/>
            <person name="Johnson J."/>
            <person name="Barry K."/>
            <person name="LaButti K."/>
            <person name="Ng V."/>
            <person name="Ahrendt S."/>
            <person name="Min B."/>
            <person name="Choi I.G."/>
            <person name="Park H."/>
            <person name="Plett J.M."/>
            <person name="Magnuson J."/>
            <person name="Spatafora J.W."/>
            <person name="Nagy L.G."/>
            <person name="Henrissat B."/>
            <person name="Grigoriev I.V."/>
            <person name="Yang Z.L."/>
            <person name="Xu J."/>
            <person name="Martin F.M."/>
        </authorList>
    </citation>
    <scope>NUCLEOTIDE SEQUENCE</scope>
    <source>
        <strain evidence="1">KUC20120723A-06</strain>
    </source>
</reference>
<accession>A0ACB8B257</accession>
<dbReference type="EMBL" id="MU266684">
    <property type="protein sequence ID" value="KAH7919203.1"/>
    <property type="molecule type" value="Genomic_DNA"/>
</dbReference>
<name>A0ACB8B257_9AGAM</name>
<keyword evidence="2" id="KW-1185">Reference proteome</keyword>
<gene>
    <name evidence="1" type="ORF">BV22DRAFT_1023405</name>
</gene>
<organism evidence="1 2">
    <name type="scientific">Leucogyrophana mollusca</name>
    <dbReference type="NCBI Taxonomy" id="85980"/>
    <lineage>
        <taxon>Eukaryota</taxon>
        <taxon>Fungi</taxon>
        <taxon>Dikarya</taxon>
        <taxon>Basidiomycota</taxon>
        <taxon>Agaricomycotina</taxon>
        <taxon>Agaricomycetes</taxon>
        <taxon>Agaricomycetidae</taxon>
        <taxon>Boletales</taxon>
        <taxon>Boletales incertae sedis</taxon>
        <taxon>Leucogyrophana</taxon>
    </lineage>
</organism>
<evidence type="ECO:0000313" key="1">
    <source>
        <dbReference type="EMBL" id="KAH7919203.1"/>
    </source>
</evidence>
<protein>
    <submittedName>
        <fullName evidence="1">Uncharacterized protein</fullName>
    </submittedName>
</protein>
<dbReference type="Proteomes" id="UP000790709">
    <property type="component" value="Unassembled WGS sequence"/>
</dbReference>
<sequence>MTVAGLRRSPQTLSRHYVYRRRHVSGTSRQALSTSASSPQLTVGIRREDPSRIWERRCPVTPDAVHDLIHKDNVNVLIQDCDRRVFPVDQFIKAGAQVHSTLEPAHIILGIKETPLNELITTPVPAPHAPSVGTGTPMSRTHLMFSHTTKGQAYNMELLSRFLGTGPQASLRPRLVDYELLTGEDGKRTVGFGWFAGVAGALESLSALAQAHLELGVASPFLHTPRPHTHPSIPSLRAALRAVGKEIQQDGTPKSLGPFVIGLTGSGKVSQGVLSILAELPIVNVDVEALPSLISDPDTDLHRIYLVHALPQDYLSRRDGGQYTRSDYYENPGQYLSNFDTKVAPYITLFLNGVGWLPAFPRLMTNDQLTTALTRASEVGRARFGTIGDISCDVEGGLEFLPRSSTICKPFFTHRPPTLPAHLPSVQIMSVDILPSAIPLDASQHFCNVLMPYLRALIGELRGTTGSDELKKALDVATVARGGALQGKHAWLEKPVRAWRESVSAAVPGDSVSAAPNQTLGTRKKVLMLGSGMVAGPAVDQICKRTDVELIVASNSRYEADELTRAHANASSALVDVADLEKISGLISESDVVISLLPVPFHPSVAELCIRHSKHLVTASYISPAMRALHERAESANVLLLNEIGLDPGVDHCSALSLLSKLKAENKRVTSFTSFCGGLPAPESADVPLGYKFSWSPRGVLNAALNSARFKLDGKTMEISGENLLKHYFPEVPVSSVLKFEGVANRDSLPYADTYSLGRMEDLNTVLRGTLRYPGFTGLMNSFKTIGLLDATVTSLIQPKSWSDLGRMALEKRLGSHVAKESRSFRSALHTVMTVDQAEGVVKALAWLTNPLKTGSTLPALPDKPTFPIELFTSLLAHRLNYTAGERDLVVLAHEMVTQSVSSSITEVHTSSLVAYGTSTASAMSRCVGLPVAFAALKVLDGEVSVRGVQGPTDRHLYEAVLDGLQEAGLEMKETCRKGRGMKLTLSEGLAGRMSIP</sequence>
<proteinExistence type="predicted"/>